<feature type="non-terminal residue" evidence="1">
    <location>
        <position position="74"/>
    </location>
</feature>
<dbReference type="Proteomes" id="UP000324800">
    <property type="component" value="Unassembled WGS sequence"/>
</dbReference>
<gene>
    <name evidence="1" type="ORF">EZS28_036255</name>
</gene>
<evidence type="ECO:0000313" key="2">
    <source>
        <dbReference type="Proteomes" id="UP000324800"/>
    </source>
</evidence>
<sequence length="74" mass="8112">MTFKDNTLIGTSKIGNCFEVCGGKLALTNLKINFKNNDRKISNFVSFNDIGGYLHVMNTQIKDISVGGIQPLFG</sequence>
<name>A0A5J4UCH5_9EUKA</name>
<accession>A0A5J4UCH5</accession>
<organism evidence="1 2">
    <name type="scientific">Streblomastix strix</name>
    <dbReference type="NCBI Taxonomy" id="222440"/>
    <lineage>
        <taxon>Eukaryota</taxon>
        <taxon>Metamonada</taxon>
        <taxon>Preaxostyla</taxon>
        <taxon>Oxymonadida</taxon>
        <taxon>Streblomastigidae</taxon>
        <taxon>Streblomastix</taxon>
    </lineage>
</organism>
<proteinExistence type="predicted"/>
<dbReference type="EMBL" id="SNRW01017569">
    <property type="protein sequence ID" value="KAA6368217.1"/>
    <property type="molecule type" value="Genomic_DNA"/>
</dbReference>
<protein>
    <submittedName>
        <fullName evidence="1">Uncharacterized protein</fullName>
    </submittedName>
</protein>
<reference evidence="1 2" key="1">
    <citation type="submission" date="2019-03" db="EMBL/GenBank/DDBJ databases">
        <title>Single cell metagenomics reveals metabolic interactions within the superorganism composed of flagellate Streblomastix strix and complex community of Bacteroidetes bacteria on its surface.</title>
        <authorList>
            <person name="Treitli S.C."/>
            <person name="Kolisko M."/>
            <person name="Husnik F."/>
            <person name="Keeling P."/>
            <person name="Hampl V."/>
        </authorList>
    </citation>
    <scope>NUCLEOTIDE SEQUENCE [LARGE SCALE GENOMIC DNA]</scope>
    <source>
        <strain evidence="1">ST1C</strain>
    </source>
</reference>
<dbReference type="AlphaFoldDB" id="A0A5J4UCH5"/>
<comment type="caution">
    <text evidence="1">The sequence shown here is derived from an EMBL/GenBank/DDBJ whole genome shotgun (WGS) entry which is preliminary data.</text>
</comment>
<evidence type="ECO:0000313" key="1">
    <source>
        <dbReference type="EMBL" id="KAA6368217.1"/>
    </source>
</evidence>